<gene>
    <name evidence="2" type="ORF">LSINAPIS_LOCUS4837</name>
</gene>
<protein>
    <submittedName>
        <fullName evidence="2">Uncharacterized protein</fullName>
    </submittedName>
</protein>
<dbReference type="AlphaFoldDB" id="A0A5E4Q2C1"/>
<evidence type="ECO:0000313" key="2">
    <source>
        <dbReference type="EMBL" id="VVC92372.1"/>
    </source>
</evidence>
<organism evidence="2 3">
    <name type="scientific">Leptidea sinapis</name>
    <dbReference type="NCBI Taxonomy" id="189913"/>
    <lineage>
        <taxon>Eukaryota</taxon>
        <taxon>Metazoa</taxon>
        <taxon>Ecdysozoa</taxon>
        <taxon>Arthropoda</taxon>
        <taxon>Hexapoda</taxon>
        <taxon>Insecta</taxon>
        <taxon>Pterygota</taxon>
        <taxon>Neoptera</taxon>
        <taxon>Endopterygota</taxon>
        <taxon>Lepidoptera</taxon>
        <taxon>Glossata</taxon>
        <taxon>Ditrysia</taxon>
        <taxon>Papilionoidea</taxon>
        <taxon>Pieridae</taxon>
        <taxon>Dismorphiinae</taxon>
        <taxon>Leptidea</taxon>
    </lineage>
</organism>
<sequence length="138" mass="15969">MSKRQKKTKPERDKGESILDSTSKSSEYSDSRTVLEDHEDFYLAYRVADYCRRYPEDAGAGHEFIVFMESVTEQPLGSRDMLTLKIIKLAKGDNESQLNRMTQIEQDTFEMQVRAANIGIMNLLLYIKNVYHTNSFSI</sequence>
<reference evidence="2 3" key="1">
    <citation type="submission" date="2017-07" db="EMBL/GenBank/DDBJ databases">
        <authorList>
            <person name="Talla V."/>
            <person name="Backstrom N."/>
        </authorList>
    </citation>
    <scope>NUCLEOTIDE SEQUENCE [LARGE SCALE GENOMIC DNA]</scope>
</reference>
<proteinExistence type="predicted"/>
<evidence type="ECO:0000256" key="1">
    <source>
        <dbReference type="SAM" id="MobiDB-lite"/>
    </source>
</evidence>
<name>A0A5E4Q2C1_9NEOP</name>
<feature type="region of interest" description="Disordered" evidence="1">
    <location>
        <begin position="1"/>
        <end position="33"/>
    </location>
</feature>
<dbReference type="EMBL" id="FZQP02001293">
    <property type="protein sequence ID" value="VVC92372.1"/>
    <property type="molecule type" value="Genomic_DNA"/>
</dbReference>
<accession>A0A5E4Q2C1</accession>
<dbReference type="Proteomes" id="UP000324832">
    <property type="component" value="Unassembled WGS sequence"/>
</dbReference>
<evidence type="ECO:0000313" key="3">
    <source>
        <dbReference type="Proteomes" id="UP000324832"/>
    </source>
</evidence>
<keyword evidence="3" id="KW-1185">Reference proteome</keyword>
<feature type="compositionally biased region" description="Basic and acidic residues" evidence="1">
    <location>
        <begin position="8"/>
        <end position="17"/>
    </location>
</feature>